<feature type="compositionally biased region" description="Polar residues" evidence="5">
    <location>
        <begin position="702"/>
        <end position="774"/>
    </location>
</feature>
<dbReference type="Proteomes" id="UP001054902">
    <property type="component" value="Unassembled WGS sequence"/>
</dbReference>
<dbReference type="PANTHER" id="PTHR42693:SF53">
    <property type="entry name" value="ENDO-4-O-SULFATASE"/>
    <property type="match status" value="1"/>
</dbReference>
<feature type="compositionally biased region" description="Low complexity" evidence="5">
    <location>
        <begin position="775"/>
        <end position="790"/>
    </location>
</feature>
<dbReference type="InterPro" id="IPR000917">
    <property type="entry name" value="Sulfatase_N"/>
</dbReference>
<keyword evidence="3" id="KW-0378">Hydrolase</keyword>
<gene>
    <name evidence="8" type="ORF">CTEN210_13045</name>
</gene>
<feature type="compositionally biased region" description="Polar residues" evidence="5">
    <location>
        <begin position="859"/>
        <end position="880"/>
    </location>
</feature>
<feature type="compositionally biased region" description="Low complexity" evidence="5">
    <location>
        <begin position="836"/>
        <end position="856"/>
    </location>
</feature>
<evidence type="ECO:0000256" key="6">
    <source>
        <dbReference type="SAM" id="SignalP"/>
    </source>
</evidence>
<proteinExistence type="inferred from homology"/>
<dbReference type="SUPFAM" id="SSF53649">
    <property type="entry name" value="Alkaline phosphatase-like"/>
    <property type="match status" value="1"/>
</dbReference>
<feature type="compositionally biased region" description="Low complexity" evidence="5">
    <location>
        <begin position="1021"/>
        <end position="1041"/>
    </location>
</feature>
<dbReference type="Pfam" id="PF00884">
    <property type="entry name" value="Sulfatase"/>
    <property type="match status" value="1"/>
</dbReference>
<evidence type="ECO:0000259" key="7">
    <source>
        <dbReference type="Pfam" id="PF00884"/>
    </source>
</evidence>
<accession>A0AAD3HB26</accession>
<comment type="similarity">
    <text evidence="1">Belongs to the sulfatase family.</text>
</comment>
<feature type="compositionally biased region" description="Polar residues" evidence="5">
    <location>
        <begin position="964"/>
        <end position="977"/>
    </location>
</feature>
<name>A0AAD3HB26_9STRA</name>
<dbReference type="EMBL" id="BLLK01000052">
    <property type="protein sequence ID" value="GFH56569.1"/>
    <property type="molecule type" value="Genomic_DNA"/>
</dbReference>
<dbReference type="InterPro" id="IPR024607">
    <property type="entry name" value="Sulfatase_CS"/>
</dbReference>
<evidence type="ECO:0000256" key="4">
    <source>
        <dbReference type="ARBA" id="ARBA00022837"/>
    </source>
</evidence>
<evidence type="ECO:0000313" key="9">
    <source>
        <dbReference type="Proteomes" id="UP001054902"/>
    </source>
</evidence>
<keyword evidence="4" id="KW-0106">Calcium</keyword>
<organism evidence="8 9">
    <name type="scientific">Chaetoceros tenuissimus</name>
    <dbReference type="NCBI Taxonomy" id="426638"/>
    <lineage>
        <taxon>Eukaryota</taxon>
        <taxon>Sar</taxon>
        <taxon>Stramenopiles</taxon>
        <taxon>Ochrophyta</taxon>
        <taxon>Bacillariophyta</taxon>
        <taxon>Coscinodiscophyceae</taxon>
        <taxon>Chaetocerotophycidae</taxon>
        <taxon>Chaetocerotales</taxon>
        <taxon>Chaetocerotaceae</taxon>
        <taxon>Chaetoceros</taxon>
    </lineage>
</organism>
<dbReference type="AlphaFoldDB" id="A0AAD3HB26"/>
<dbReference type="PANTHER" id="PTHR42693">
    <property type="entry name" value="ARYLSULFATASE FAMILY MEMBER"/>
    <property type="match status" value="1"/>
</dbReference>
<feature type="compositionally biased region" description="Polar residues" evidence="5">
    <location>
        <begin position="791"/>
        <end position="828"/>
    </location>
</feature>
<keyword evidence="6" id="KW-0732">Signal</keyword>
<evidence type="ECO:0000256" key="5">
    <source>
        <dbReference type="SAM" id="MobiDB-lite"/>
    </source>
</evidence>
<evidence type="ECO:0000313" key="8">
    <source>
        <dbReference type="EMBL" id="GFH56569.1"/>
    </source>
</evidence>
<comment type="caution">
    <text evidence="8">The sequence shown here is derived from an EMBL/GenBank/DDBJ whole genome shotgun (WGS) entry which is preliminary data.</text>
</comment>
<sequence>MIRFSRSNMIVRICVLEIIFLVLSSVAIATHAANINSNNKNKNKKKNGNKNKKRPNVIVIMTDEHNFRTISSYRNHLLSKYPKKSVDVWGDNVFVETPNIDSLANDGVMFTNFYSPLPQCTPSRASFLTGMYPDATGASTNHQPMNEDQTTWAEILQQNGYYTGYVGKFHLDGETIPGFDAPEGRNFGFNHTKYRYNRGHWKCFDELDNGEIKVYSDFKQCKKDFSKQDLKKHYSTDFLFQKGIDFVEHATEQSDPFVLFLSITDPHSPNEVRPPYDKMYKHMKVSVPNTAIRKIKRDPAAPAFNHDNKNAKYDVYLEPDEIHAYIRNIDKKSKFPIENHVQTYFGMVKLLDDKLGEFIQRLKDMDVYNNSYIIFSSDHGDLLAEHGRIDKNSPYEASAKIPFIIKYPTNINGVKQIDSAYSQVDFAPTLLGLLGISYNSIEFQGADGTNEILNEKIQASTDHGTFVLNSDGSTERLQSTNTEHQDKVIFSYTSFRNGDDNKGWIAAMKDGYKYIVSNGEPVLFDLSLDPDELQNFITSPSHKIILRQLQQALKDYLLEDESNFSITAYLDPPSCSNTMDVFPIYSNGDKNFISCDDLDGMNDSRCNREKVRANCPTACDVNCADSTGEVYHKRTILKCGDLSSYCDDDKIRSFCPKTCQATGEVDGNLIHESKPTDIHTEKPSFIPTETRTELPSGKPSAIPSQKPSVQPSKTATLEPSSIPSVKDSNYPTRIRSENPSAGKTFNPSSAMTSLPSMAPSSNKPSMLPSKSATGEPSSSPSVENSNLPSSKPTTVKSSNPSMLPTNYPSLEKSTGPTHLPSVIQSNKPSFKPSGVKSSKPSELLSNKPSSLPSNEPSDLKSSVPTGNPTTLSSSLPSNKASFLPSIKPSPLPSMIRSSKPSLQPSSIPTVRKSEEPSLLPSSMPTVRKSEEPSLQPSSMPTVRKSEEPSLLPSSKPTVRKSEEPTVNSSFHPSSVSTEHPFHLPSMQPTTAMSTEPSFMPTLKSSQEPSQKGSNSPSQLATTTPSNEKSSPPSEPKTTSDPDVVDITSVHRVCKDDSKFKFWNKEINKRVNCGYIMYHRPIDAKIQREKFCLPNSKIFQRCKWSCGRCDNSIHDDPTFRFRQGKHDKFAKCKFITANSKERKNRQKNLCQKSHDGIDVKDACALSCGNFW</sequence>
<dbReference type="GO" id="GO:0046872">
    <property type="term" value="F:metal ion binding"/>
    <property type="evidence" value="ECO:0007669"/>
    <property type="project" value="UniProtKB-KW"/>
</dbReference>
<keyword evidence="2" id="KW-0479">Metal-binding</keyword>
<reference evidence="8 9" key="1">
    <citation type="journal article" date="2021" name="Sci. Rep.">
        <title>The genome of the diatom Chaetoceros tenuissimus carries an ancient integrated fragment of an extant virus.</title>
        <authorList>
            <person name="Hongo Y."/>
            <person name="Kimura K."/>
            <person name="Takaki Y."/>
            <person name="Yoshida Y."/>
            <person name="Baba S."/>
            <person name="Kobayashi G."/>
            <person name="Nagasaki K."/>
            <person name="Hano T."/>
            <person name="Tomaru Y."/>
        </authorList>
    </citation>
    <scope>NUCLEOTIDE SEQUENCE [LARGE SCALE GENOMIC DNA]</scope>
    <source>
        <strain evidence="8 9">NIES-3715</strain>
    </source>
</reference>
<evidence type="ECO:0000256" key="3">
    <source>
        <dbReference type="ARBA" id="ARBA00022801"/>
    </source>
</evidence>
<dbReference type="Gene3D" id="3.40.720.10">
    <property type="entry name" value="Alkaline Phosphatase, subunit A"/>
    <property type="match status" value="1"/>
</dbReference>
<evidence type="ECO:0000256" key="2">
    <source>
        <dbReference type="ARBA" id="ARBA00022723"/>
    </source>
</evidence>
<evidence type="ECO:0000256" key="1">
    <source>
        <dbReference type="ARBA" id="ARBA00008779"/>
    </source>
</evidence>
<feature type="region of interest" description="Disordered" evidence="5">
    <location>
        <begin position="670"/>
        <end position="1043"/>
    </location>
</feature>
<feature type="chain" id="PRO_5042233568" description="Sulfatase N-terminal domain-containing protein" evidence="6">
    <location>
        <begin position="33"/>
        <end position="1170"/>
    </location>
</feature>
<dbReference type="GO" id="GO:0004065">
    <property type="term" value="F:arylsulfatase activity"/>
    <property type="evidence" value="ECO:0007669"/>
    <property type="project" value="TreeGrafter"/>
</dbReference>
<feature type="compositionally biased region" description="Basic and acidic residues" evidence="5">
    <location>
        <begin position="670"/>
        <end position="682"/>
    </location>
</feature>
<feature type="compositionally biased region" description="Polar residues" evidence="5">
    <location>
        <begin position="986"/>
        <end position="1020"/>
    </location>
</feature>
<dbReference type="InterPro" id="IPR017850">
    <property type="entry name" value="Alkaline_phosphatase_core_sf"/>
</dbReference>
<protein>
    <recommendedName>
        <fullName evidence="7">Sulfatase N-terminal domain-containing protein</fullName>
    </recommendedName>
</protein>
<dbReference type="PROSITE" id="PS00149">
    <property type="entry name" value="SULFATASE_2"/>
    <property type="match status" value="1"/>
</dbReference>
<feature type="domain" description="Sulfatase N-terminal" evidence="7">
    <location>
        <begin position="55"/>
        <end position="436"/>
    </location>
</feature>
<feature type="compositionally biased region" description="Polar residues" evidence="5">
    <location>
        <begin position="895"/>
        <end position="908"/>
    </location>
</feature>
<keyword evidence="9" id="KW-1185">Reference proteome</keyword>
<feature type="signal peptide" evidence="6">
    <location>
        <begin position="1"/>
        <end position="32"/>
    </location>
</feature>
<dbReference type="InterPro" id="IPR050738">
    <property type="entry name" value="Sulfatase"/>
</dbReference>